<evidence type="ECO:0000313" key="3">
    <source>
        <dbReference type="Proteomes" id="UP000321580"/>
    </source>
</evidence>
<evidence type="ECO:0008006" key="4">
    <source>
        <dbReference type="Google" id="ProtNLM"/>
    </source>
</evidence>
<keyword evidence="1" id="KW-0732">Signal</keyword>
<sequence length="202" mass="21564">MAQLKLKYIFPALLLIGGLLLAAPPASPLDTSAPDGLPPPTAGNDSYDKVMSVLTHPRCINCHPSDHLPKQGLEGRPHHFGVARGAAGHGFEATNCNTCHQNENNDYSGVPGAPHWGLAPASMGWQGLSRAEVAEALLDRSRNGNRGYEALIHHLTEDPLVLWAWSPGVDAAGQPREKPPVAKEAYIKAVKDWFAAGAPIPR</sequence>
<dbReference type="InterPro" id="IPR036280">
    <property type="entry name" value="Multihaem_cyt_sf"/>
</dbReference>
<keyword evidence="3" id="KW-1185">Reference proteome</keyword>
<protein>
    <recommendedName>
        <fullName evidence="4">Isoquinoline 1-oxidoreductase subunit</fullName>
    </recommendedName>
</protein>
<dbReference type="OrthoDB" id="656942at2"/>
<reference evidence="2 3" key="1">
    <citation type="submission" date="2019-08" db="EMBL/GenBank/DDBJ databases">
        <title>Genome of Phaeodactylibacter luteus.</title>
        <authorList>
            <person name="Bowman J.P."/>
        </authorList>
    </citation>
    <scope>NUCLEOTIDE SEQUENCE [LARGE SCALE GENOMIC DNA]</scope>
    <source>
        <strain evidence="2 3">KCTC 42180</strain>
    </source>
</reference>
<organism evidence="2 3">
    <name type="scientific">Phaeodactylibacter luteus</name>
    <dbReference type="NCBI Taxonomy" id="1564516"/>
    <lineage>
        <taxon>Bacteria</taxon>
        <taxon>Pseudomonadati</taxon>
        <taxon>Bacteroidota</taxon>
        <taxon>Saprospiria</taxon>
        <taxon>Saprospirales</taxon>
        <taxon>Haliscomenobacteraceae</taxon>
        <taxon>Phaeodactylibacter</taxon>
    </lineage>
</organism>
<evidence type="ECO:0000256" key="1">
    <source>
        <dbReference type="SAM" id="SignalP"/>
    </source>
</evidence>
<dbReference type="AlphaFoldDB" id="A0A5C6RI79"/>
<dbReference type="Proteomes" id="UP000321580">
    <property type="component" value="Unassembled WGS sequence"/>
</dbReference>
<gene>
    <name evidence="2" type="ORF">FRY97_20970</name>
</gene>
<dbReference type="SUPFAM" id="SSF48695">
    <property type="entry name" value="Multiheme cytochromes"/>
    <property type="match status" value="1"/>
</dbReference>
<dbReference type="EMBL" id="VOOR01000086">
    <property type="protein sequence ID" value="TXB59744.1"/>
    <property type="molecule type" value="Genomic_DNA"/>
</dbReference>
<feature type="chain" id="PRO_5023025789" description="Isoquinoline 1-oxidoreductase subunit" evidence="1">
    <location>
        <begin position="23"/>
        <end position="202"/>
    </location>
</feature>
<evidence type="ECO:0000313" key="2">
    <source>
        <dbReference type="EMBL" id="TXB59744.1"/>
    </source>
</evidence>
<accession>A0A5C6RI79</accession>
<name>A0A5C6RI79_9BACT</name>
<proteinExistence type="predicted"/>
<dbReference type="RefSeq" id="WP_147169586.1">
    <property type="nucleotide sequence ID" value="NZ_VOOR01000086.1"/>
</dbReference>
<comment type="caution">
    <text evidence="2">The sequence shown here is derived from an EMBL/GenBank/DDBJ whole genome shotgun (WGS) entry which is preliminary data.</text>
</comment>
<feature type="signal peptide" evidence="1">
    <location>
        <begin position="1"/>
        <end position="22"/>
    </location>
</feature>